<gene>
    <name evidence="1" type="ORF">PV517_32460</name>
</gene>
<sequence length="43" mass="4245">MVEDVLGGEVEALAAGAADELDGVDAVRAEGEQVVVDAQFGAA</sequence>
<name>A0ABU4LCK6_9ACTN</name>
<organism evidence="1 2">
    <name type="scientific">Streptomyces griseiscabiei</name>
    <dbReference type="NCBI Taxonomy" id="2993540"/>
    <lineage>
        <taxon>Bacteria</taxon>
        <taxon>Bacillati</taxon>
        <taxon>Actinomycetota</taxon>
        <taxon>Actinomycetes</taxon>
        <taxon>Kitasatosporales</taxon>
        <taxon>Streptomycetaceae</taxon>
        <taxon>Streptomyces</taxon>
    </lineage>
</organism>
<protein>
    <submittedName>
        <fullName evidence="1">Uncharacterized protein</fullName>
    </submittedName>
</protein>
<keyword evidence="2" id="KW-1185">Reference proteome</keyword>
<proteinExistence type="predicted"/>
<accession>A0ABU4LCK6</accession>
<evidence type="ECO:0000313" key="2">
    <source>
        <dbReference type="Proteomes" id="UP001271723"/>
    </source>
</evidence>
<reference evidence="1 2" key="1">
    <citation type="journal article" date="2023" name="Microb. Genom.">
        <title>Mesoterricola silvestris gen. nov., sp. nov., Mesoterricola sediminis sp. nov., Geothrix oryzae sp. nov., Geothrix edaphica sp. nov., Geothrix rubra sp. nov., and Geothrix limicola sp. nov., six novel members of Acidobacteriota isolated from soils.</title>
        <authorList>
            <person name="Weisberg A.J."/>
            <person name="Pearce E."/>
            <person name="Kramer C.G."/>
            <person name="Chang J.H."/>
            <person name="Clarke C.R."/>
        </authorList>
    </citation>
    <scope>NUCLEOTIDE SEQUENCE [LARGE SCALE GENOMIC DNA]</scope>
    <source>
        <strain evidence="1 2">NRRL_B-2795</strain>
    </source>
</reference>
<dbReference type="EMBL" id="JARAVY010000014">
    <property type="protein sequence ID" value="MDX2913368.1"/>
    <property type="molecule type" value="Genomic_DNA"/>
</dbReference>
<dbReference type="Proteomes" id="UP001271723">
    <property type="component" value="Unassembled WGS sequence"/>
</dbReference>
<evidence type="ECO:0000313" key="1">
    <source>
        <dbReference type="EMBL" id="MDX2913368.1"/>
    </source>
</evidence>
<comment type="caution">
    <text evidence="1">The sequence shown here is derived from an EMBL/GenBank/DDBJ whole genome shotgun (WGS) entry which is preliminary data.</text>
</comment>